<accession>A0ABN2CU78</accession>
<evidence type="ECO:0000313" key="2">
    <source>
        <dbReference type="EMBL" id="GAA1563443.1"/>
    </source>
</evidence>
<evidence type="ECO:0000259" key="1">
    <source>
        <dbReference type="SMART" id="SM00960"/>
    </source>
</evidence>
<feature type="domain" description="Roadblock/LAMTOR2" evidence="1">
    <location>
        <begin position="4"/>
        <end position="92"/>
    </location>
</feature>
<dbReference type="InterPro" id="IPR053141">
    <property type="entry name" value="Mycobact_SerProt_Inhib_Rv3364c"/>
</dbReference>
<gene>
    <name evidence="2" type="ORF">GCM10009827_101320</name>
</gene>
<dbReference type="InterPro" id="IPR004942">
    <property type="entry name" value="Roadblock/LAMTOR2_dom"/>
</dbReference>
<dbReference type="RefSeq" id="WP_344512529.1">
    <property type="nucleotide sequence ID" value="NZ_BAAAQD010000033.1"/>
</dbReference>
<dbReference type="PANTHER" id="PTHR36222:SF1">
    <property type="entry name" value="SERINE PROTEASE INHIBITOR RV3364C"/>
    <property type="match status" value="1"/>
</dbReference>
<dbReference type="Proteomes" id="UP001501470">
    <property type="component" value="Unassembled WGS sequence"/>
</dbReference>
<dbReference type="Gene3D" id="3.30.450.30">
    <property type="entry name" value="Dynein light chain 2a, cytoplasmic"/>
    <property type="match status" value="1"/>
</dbReference>
<protein>
    <recommendedName>
        <fullName evidence="1">Roadblock/LAMTOR2 domain-containing protein</fullName>
    </recommendedName>
</protein>
<dbReference type="SUPFAM" id="SSF103196">
    <property type="entry name" value="Roadblock/LC7 domain"/>
    <property type="match status" value="1"/>
</dbReference>
<dbReference type="PANTHER" id="PTHR36222">
    <property type="entry name" value="SERINE PROTEASE INHIBITOR RV3364C"/>
    <property type="match status" value="1"/>
</dbReference>
<organism evidence="2 3">
    <name type="scientific">Dactylosporangium maewongense</name>
    <dbReference type="NCBI Taxonomy" id="634393"/>
    <lineage>
        <taxon>Bacteria</taxon>
        <taxon>Bacillati</taxon>
        <taxon>Actinomycetota</taxon>
        <taxon>Actinomycetes</taxon>
        <taxon>Micromonosporales</taxon>
        <taxon>Micromonosporaceae</taxon>
        <taxon>Dactylosporangium</taxon>
    </lineage>
</organism>
<name>A0ABN2CU78_9ACTN</name>
<comment type="caution">
    <text evidence="2">The sequence shown here is derived from an EMBL/GenBank/DDBJ whole genome shotgun (WGS) entry which is preliminary data.</text>
</comment>
<evidence type="ECO:0000313" key="3">
    <source>
        <dbReference type="Proteomes" id="UP001501470"/>
    </source>
</evidence>
<dbReference type="SMART" id="SM00960">
    <property type="entry name" value="Robl_LC7"/>
    <property type="match status" value="1"/>
</dbReference>
<sequence>MTDMDFLLDQLCAVRGITHALVVSGDGLPMASSPGLPNVDQLAAVTSGLASLTTGAAGFMDASPVEQIVVEMYGGFLITMAINDKSILTVLARKDSELGQVSYEMAMTIGRVGAILTPNPRQAQRV</sequence>
<dbReference type="Pfam" id="PF03259">
    <property type="entry name" value="Robl_LC7"/>
    <property type="match status" value="1"/>
</dbReference>
<proteinExistence type="predicted"/>
<dbReference type="EMBL" id="BAAAQD010000033">
    <property type="protein sequence ID" value="GAA1563443.1"/>
    <property type="molecule type" value="Genomic_DNA"/>
</dbReference>
<reference evidence="2 3" key="1">
    <citation type="journal article" date="2019" name="Int. J. Syst. Evol. Microbiol.">
        <title>The Global Catalogue of Microorganisms (GCM) 10K type strain sequencing project: providing services to taxonomists for standard genome sequencing and annotation.</title>
        <authorList>
            <consortium name="The Broad Institute Genomics Platform"/>
            <consortium name="The Broad Institute Genome Sequencing Center for Infectious Disease"/>
            <person name="Wu L."/>
            <person name="Ma J."/>
        </authorList>
    </citation>
    <scope>NUCLEOTIDE SEQUENCE [LARGE SCALE GENOMIC DNA]</scope>
    <source>
        <strain evidence="2 3">JCM 15933</strain>
    </source>
</reference>
<keyword evidence="3" id="KW-1185">Reference proteome</keyword>